<keyword evidence="2" id="KW-1185">Reference proteome</keyword>
<gene>
    <name evidence="1" type="ORF">D3874_12335</name>
</gene>
<reference evidence="1 2" key="1">
    <citation type="submission" date="2018-09" db="EMBL/GenBank/DDBJ databases">
        <authorList>
            <person name="Zhu H."/>
        </authorList>
    </citation>
    <scope>NUCLEOTIDE SEQUENCE [LARGE SCALE GENOMIC DNA]</scope>
    <source>
        <strain evidence="1 2">K1W22B-8</strain>
    </source>
</reference>
<proteinExistence type="predicted"/>
<evidence type="ECO:0000313" key="2">
    <source>
        <dbReference type="Proteomes" id="UP000284605"/>
    </source>
</evidence>
<dbReference type="EMBL" id="QYUK01000011">
    <property type="protein sequence ID" value="RJF87712.1"/>
    <property type="molecule type" value="Genomic_DNA"/>
</dbReference>
<organism evidence="1 2">
    <name type="scientific">Oleomonas cavernae</name>
    <dbReference type="NCBI Taxonomy" id="2320859"/>
    <lineage>
        <taxon>Bacteria</taxon>
        <taxon>Pseudomonadati</taxon>
        <taxon>Pseudomonadota</taxon>
        <taxon>Alphaproteobacteria</taxon>
        <taxon>Acetobacterales</taxon>
        <taxon>Acetobacteraceae</taxon>
        <taxon>Oleomonas</taxon>
    </lineage>
</organism>
<sequence>MPGSPLRIDRIGVRLSDQGLENLGFAKMTRSQITAAWIGNTVAWGLSGKVDAVIFYDPVGVAWTSAADGSKTVAGWWFEGDDFCEGSAAKSMCSTIWSAPAGAGAARMIRAIDLSEGQVRSYSTQVIPGDLGRREWGGRFATVPVEITINGSAAQSKAQVFWDSKNGEVLGPGFAYVLDWPASGVRCGGRLTRAIGETPRLSCPGGFTGLGDAGAPFTLVDPSSSTTVVVRFLSDRW</sequence>
<protein>
    <submittedName>
        <fullName evidence="1">Uncharacterized protein</fullName>
    </submittedName>
</protein>
<dbReference type="Proteomes" id="UP000284605">
    <property type="component" value="Unassembled WGS sequence"/>
</dbReference>
<evidence type="ECO:0000313" key="1">
    <source>
        <dbReference type="EMBL" id="RJF87712.1"/>
    </source>
</evidence>
<comment type="caution">
    <text evidence="1">The sequence shown here is derived from an EMBL/GenBank/DDBJ whole genome shotgun (WGS) entry which is preliminary data.</text>
</comment>
<dbReference type="AlphaFoldDB" id="A0A418WCG0"/>
<name>A0A418WCG0_9PROT</name>
<accession>A0A418WCG0</accession>